<dbReference type="GO" id="GO:0008381">
    <property type="term" value="F:mechanosensitive monoatomic ion channel activity"/>
    <property type="evidence" value="ECO:0007669"/>
    <property type="project" value="InterPro"/>
</dbReference>
<dbReference type="PANTHER" id="PTHR30221">
    <property type="entry name" value="SMALL-CONDUCTANCE MECHANOSENSITIVE CHANNEL"/>
    <property type="match status" value="1"/>
</dbReference>
<dbReference type="InterPro" id="IPR011014">
    <property type="entry name" value="MscS_channel_TM-2"/>
</dbReference>
<dbReference type="InterPro" id="IPR049278">
    <property type="entry name" value="MS_channel_C"/>
</dbReference>
<reference evidence="10" key="1">
    <citation type="submission" date="2020-08" db="EMBL/GenBank/DDBJ databases">
        <title>Genome public.</title>
        <authorList>
            <person name="Liu C."/>
            <person name="Sun Q."/>
        </authorList>
    </citation>
    <scope>NUCLEOTIDE SEQUENCE</scope>
    <source>
        <strain evidence="10">NSJ-24</strain>
    </source>
</reference>
<evidence type="ECO:0000256" key="6">
    <source>
        <dbReference type="ARBA" id="ARBA00023136"/>
    </source>
</evidence>
<keyword evidence="4 7" id="KW-0812">Transmembrane</keyword>
<evidence type="ECO:0000256" key="4">
    <source>
        <dbReference type="ARBA" id="ARBA00022692"/>
    </source>
</evidence>
<feature type="transmembrane region" description="Helical" evidence="7">
    <location>
        <begin position="84"/>
        <end position="107"/>
    </location>
</feature>
<dbReference type="AlphaFoldDB" id="A0A926EAC9"/>
<gene>
    <name evidence="10" type="ORF">H8692_07735</name>
</gene>
<evidence type="ECO:0000256" key="7">
    <source>
        <dbReference type="SAM" id="Phobius"/>
    </source>
</evidence>
<dbReference type="InterPro" id="IPR023408">
    <property type="entry name" value="MscS_beta-dom_sf"/>
</dbReference>
<evidence type="ECO:0000313" key="10">
    <source>
        <dbReference type="EMBL" id="MBC8568644.1"/>
    </source>
</evidence>
<dbReference type="SUPFAM" id="SSF82689">
    <property type="entry name" value="Mechanosensitive channel protein MscS (YggB), C-terminal domain"/>
    <property type="match status" value="1"/>
</dbReference>
<feature type="transmembrane region" description="Helical" evidence="7">
    <location>
        <begin position="23"/>
        <end position="45"/>
    </location>
</feature>
<evidence type="ECO:0000256" key="1">
    <source>
        <dbReference type="ARBA" id="ARBA00004651"/>
    </source>
</evidence>
<dbReference type="EMBL" id="JACRTA010000002">
    <property type="protein sequence ID" value="MBC8568644.1"/>
    <property type="molecule type" value="Genomic_DNA"/>
</dbReference>
<keyword evidence="5 7" id="KW-1133">Transmembrane helix</keyword>
<evidence type="ECO:0000313" key="11">
    <source>
        <dbReference type="Proteomes" id="UP000610862"/>
    </source>
</evidence>
<feature type="domain" description="Mechanosensitive ion channel MscS" evidence="8">
    <location>
        <begin position="109"/>
        <end position="176"/>
    </location>
</feature>
<feature type="transmembrane region" description="Helical" evidence="7">
    <location>
        <begin position="57"/>
        <end position="78"/>
    </location>
</feature>
<dbReference type="Pfam" id="PF21082">
    <property type="entry name" value="MS_channel_3rd"/>
    <property type="match status" value="1"/>
</dbReference>
<dbReference type="InterPro" id="IPR010920">
    <property type="entry name" value="LSM_dom_sf"/>
</dbReference>
<comment type="subcellular location">
    <subcellularLocation>
        <location evidence="1">Cell membrane</location>
        <topology evidence="1">Multi-pass membrane protein</topology>
    </subcellularLocation>
</comment>
<evidence type="ECO:0000256" key="2">
    <source>
        <dbReference type="ARBA" id="ARBA00008017"/>
    </source>
</evidence>
<keyword evidence="3" id="KW-1003">Cell membrane</keyword>
<organism evidence="10 11">
    <name type="scientific">Lentihominibacter hominis</name>
    <dbReference type="NCBI Taxonomy" id="2763645"/>
    <lineage>
        <taxon>Bacteria</taxon>
        <taxon>Bacillati</taxon>
        <taxon>Bacillota</taxon>
        <taxon>Clostridia</taxon>
        <taxon>Peptostreptococcales</taxon>
        <taxon>Anaerovoracaceae</taxon>
        <taxon>Lentihominibacter</taxon>
    </lineage>
</organism>
<dbReference type="Gene3D" id="3.30.70.100">
    <property type="match status" value="1"/>
</dbReference>
<dbReference type="Gene3D" id="2.30.30.60">
    <property type="match status" value="1"/>
</dbReference>
<protein>
    <submittedName>
        <fullName evidence="10">Mechanosensitive ion channel family protein</fullName>
    </submittedName>
</protein>
<dbReference type="Proteomes" id="UP000610862">
    <property type="component" value="Unassembled WGS sequence"/>
</dbReference>
<comment type="similarity">
    <text evidence="2">Belongs to the MscS (TC 1.A.23) family.</text>
</comment>
<dbReference type="SUPFAM" id="SSF50182">
    <property type="entry name" value="Sm-like ribonucleoproteins"/>
    <property type="match status" value="1"/>
</dbReference>
<proteinExistence type="inferred from homology"/>
<feature type="domain" description="Mechanosensitive ion channel MscS C-terminal" evidence="9">
    <location>
        <begin position="182"/>
        <end position="264"/>
    </location>
</feature>
<evidence type="ECO:0000259" key="9">
    <source>
        <dbReference type="Pfam" id="PF21082"/>
    </source>
</evidence>
<dbReference type="RefSeq" id="WP_187525378.1">
    <property type="nucleotide sequence ID" value="NZ_JACRTA010000002.1"/>
</dbReference>
<comment type="caution">
    <text evidence="10">The sequence shown here is derived from an EMBL/GenBank/DDBJ whole genome shotgun (WGS) entry which is preliminary data.</text>
</comment>
<keyword evidence="11" id="KW-1185">Reference proteome</keyword>
<keyword evidence="6 7" id="KW-0472">Membrane</keyword>
<accession>A0A926EAC9</accession>
<sequence length="279" mass="31018">MDELTRAEKIIGKFFESDKLWDLAAVMIKLAVMVLAGLIVLKIILKITRKALDRSSLDVVLYTFIINAIKTVAVIILITMCLGLLGVQMSTIIAVIGAAGAAIALALKDSLANIAGGVMIIVTKPFNRDDYIDIGNVSGKVKDIDLFITTLMTYDNKTITVPNGLVNTSILINHSKEDIRRVDCKFNIGYSSDIVLAKQLMKDICDRSDMVLEDPEPVIGVSDHGESAVIMDLLAWCHTDDYWTLKYFLEEEVKHVFDENNIAIPYPQMDIHIEKKDDK</sequence>
<name>A0A926EAC9_9FIRM</name>
<dbReference type="GO" id="GO:0005886">
    <property type="term" value="C:plasma membrane"/>
    <property type="evidence" value="ECO:0007669"/>
    <property type="project" value="UniProtKB-SubCell"/>
</dbReference>
<dbReference type="PANTHER" id="PTHR30221:SF1">
    <property type="entry name" value="SMALL-CONDUCTANCE MECHANOSENSITIVE CHANNEL"/>
    <property type="match status" value="1"/>
</dbReference>
<dbReference type="Gene3D" id="1.10.287.1260">
    <property type="match status" value="1"/>
</dbReference>
<dbReference type="SUPFAM" id="SSF82861">
    <property type="entry name" value="Mechanosensitive channel protein MscS (YggB), transmembrane region"/>
    <property type="match status" value="1"/>
</dbReference>
<dbReference type="Pfam" id="PF00924">
    <property type="entry name" value="MS_channel_2nd"/>
    <property type="match status" value="1"/>
</dbReference>
<dbReference type="InterPro" id="IPR006685">
    <property type="entry name" value="MscS_channel_2nd"/>
</dbReference>
<evidence type="ECO:0000256" key="3">
    <source>
        <dbReference type="ARBA" id="ARBA00022475"/>
    </source>
</evidence>
<dbReference type="InterPro" id="IPR045275">
    <property type="entry name" value="MscS_archaea/bacteria_type"/>
</dbReference>
<evidence type="ECO:0000256" key="5">
    <source>
        <dbReference type="ARBA" id="ARBA00022989"/>
    </source>
</evidence>
<evidence type="ECO:0000259" key="8">
    <source>
        <dbReference type="Pfam" id="PF00924"/>
    </source>
</evidence>
<dbReference type="InterPro" id="IPR011066">
    <property type="entry name" value="MscS_channel_C_sf"/>
</dbReference>